<accession>D8JZ10</accession>
<protein>
    <recommendedName>
        <fullName evidence="3">Nucleoside-diphosphate sugar epimerase</fullName>
    </recommendedName>
</protein>
<dbReference type="AlphaFoldDB" id="D8JZ10"/>
<dbReference type="PANTHER" id="PTHR33986:SF15">
    <property type="entry name" value="MITOCHONDRIAL FISSION PROTEIN ELM1"/>
    <property type="match status" value="1"/>
</dbReference>
<dbReference type="InterPro" id="IPR009367">
    <property type="entry name" value="Elm1-like"/>
</dbReference>
<dbReference type="STRING" id="582899.Hden_1809"/>
<sequence length="343" mass="37350">MTASPLDDHPLAGQTAWIISDGKAGHEAQCFGVVEALGQKAEVKRVAPSGVFKWMAPWGPVAPRERFGQPGAQFAPPWPVIAFATGRTTIPYLRALRRLAGFKTYTVILMDPRTGPGTADLIWVPEHDRLRGLNVITTLTAPHRYSPQRLEALRAHMPAAIAALPQPRVACLIGGPNGDYTYSDDDQSRLVACLKDFAHRGFGLMITTSRRTPEKLAAGIKDAVRDTNALFWDGGENNPYPDFLAHADMFLITADSVSMTCEAAATGRPIYIFSPSGGGAKFDRFHKALAEHGVTRPPPAPGSEIETWSYRPLHSADVIASEIVRRWTKRAKMLPGLVSAPPR</sequence>
<reference evidence="2" key="1">
    <citation type="journal article" date="2011" name="J. Bacteriol.">
        <title>Genome sequences of eight morphologically diverse alphaproteobacteria.</title>
        <authorList>
            <consortium name="US DOE Joint Genome Institute"/>
            <person name="Brown P.J."/>
            <person name="Kysela D.T."/>
            <person name="Buechlein A."/>
            <person name="Hemmerich C."/>
            <person name="Brun Y.V."/>
        </authorList>
    </citation>
    <scope>NUCLEOTIDE SEQUENCE [LARGE SCALE GENOMIC DNA]</scope>
    <source>
        <strain evidence="2">ATCC 51888 / DSM 1869 / NCIB 11706 / TK 0415</strain>
    </source>
</reference>
<dbReference type="PANTHER" id="PTHR33986">
    <property type="entry name" value="OS02G0535700 PROTEIN"/>
    <property type="match status" value="1"/>
</dbReference>
<evidence type="ECO:0000313" key="1">
    <source>
        <dbReference type="EMBL" id="ADJ23612.1"/>
    </source>
</evidence>
<dbReference type="Proteomes" id="UP000002033">
    <property type="component" value="Chromosome"/>
</dbReference>
<evidence type="ECO:0008006" key="3">
    <source>
        <dbReference type="Google" id="ProtNLM"/>
    </source>
</evidence>
<dbReference type="SUPFAM" id="SSF53756">
    <property type="entry name" value="UDP-Glycosyltransferase/glycogen phosphorylase"/>
    <property type="match status" value="1"/>
</dbReference>
<organism evidence="1 2">
    <name type="scientific">Hyphomicrobium denitrificans (strain ATCC 51888 / DSM 1869 / NCIMB 11706 / TK 0415)</name>
    <dbReference type="NCBI Taxonomy" id="582899"/>
    <lineage>
        <taxon>Bacteria</taxon>
        <taxon>Pseudomonadati</taxon>
        <taxon>Pseudomonadota</taxon>
        <taxon>Alphaproteobacteria</taxon>
        <taxon>Hyphomicrobiales</taxon>
        <taxon>Hyphomicrobiaceae</taxon>
        <taxon>Hyphomicrobium</taxon>
    </lineage>
</organism>
<dbReference type="HOGENOM" id="CLU_048241_0_0_5"/>
<proteinExistence type="predicted"/>
<dbReference type="Pfam" id="PF06258">
    <property type="entry name" value="Mito_fiss_Elm1"/>
    <property type="match status" value="1"/>
</dbReference>
<name>D8JZ10_HYPDA</name>
<dbReference type="EMBL" id="CP002083">
    <property type="protein sequence ID" value="ADJ23612.1"/>
    <property type="molecule type" value="Genomic_DNA"/>
</dbReference>
<dbReference type="KEGG" id="hdn:Hden_1809"/>
<gene>
    <name evidence="1" type="ordered locus">Hden_1809</name>
</gene>
<evidence type="ECO:0000313" key="2">
    <source>
        <dbReference type="Proteomes" id="UP000002033"/>
    </source>
</evidence>
<dbReference type="OrthoDB" id="272235at2"/>
<dbReference type="eggNOG" id="COG3660">
    <property type="taxonomic scope" value="Bacteria"/>
</dbReference>
<keyword evidence="2" id="KW-1185">Reference proteome</keyword>
<dbReference type="RefSeq" id="WP_013215771.1">
    <property type="nucleotide sequence ID" value="NC_014313.1"/>
</dbReference>